<dbReference type="Gene3D" id="2.40.30.170">
    <property type="match status" value="1"/>
</dbReference>
<feature type="domain" description="AprE-like beta-barrel" evidence="8">
    <location>
        <begin position="428"/>
        <end position="515"/>
    </location>
</feature>
<reference evidence="9" key="1">
    <citation type="submission" date="2021-05" db="EMBL/GenBank/DDBJ databases">
        <authorList>
            <person name="Pietrasiak N."/>
            <person name="Ward R."/>
            <person name="Stajich J.E."/>
            <person name="Kurbessoian T."/>
        </authorList>
    </citation>
    <scope>NUCLEOTIDE SEQUENCE</scope>
    <source>
        <strain evidence="9">GSE-NOS-MK-12-04C</strain>
    </source>
</reference>
<comment type="subcellular location">
    <subcellularLocation>
        <location evidence="1">Membrane</location>
        <topology evidence="1">Single-pass membrane protein</topology>
    </subcellularLocation>
</comment>
<evidence type="ECO:0000259" key="8">
    <source>
        <dbReference type="Pfam" id="PF26002"/>
    </source>
</evidence>
<dbReference type="PANTHER" id="PTHR30386:SF26">
    <property type="entry name" value="TRANSPORT PROTEIN COMB"/>
    <property type="match status" value="1"/>
</dbReference>
<proteinExistence type="inferred from homology"/>
<comment type="similarity">
    <text evidence="2">Belongs to the membrane fusion protein (MFP) (TC 8.A.1) family.</text>
</comment>
<sequence>MAIIIESLPLEENLSTAPLLKDAETLYGGTAATVAVIPNTQAQESKKLTTSAFQQVPKTPENWSASLQTVLDYPPATFPNHLVVGGIVFCMTFAVWATFGNIDEVGKASGRLAPQGELYKIHPVVSGKVAHVYVKEGELVKAGQVIAEIDNKIAQNQVERLQQERMALQTELIQTDALVDKTNLELETRVEIASSEQKAQESAIASAQARLAANQQLMNQLQAQQAANRERHQQLKPLLAKSKELLKQRQQESLAYKERLERLKPLLAEGAISRDLVFQAEQGLREHETAIIKNQLEETPIVRDRLFEASQAEAQTARTITQNQGEIQQAVTEIKRLQAELVQKQAEASTTRLQAQQKIQQLQVQKTQVAAKVQETQKQLEKAKTELKQLLLTSPVDGMILSLNIRNAGEVVQSGQTIAEMAPQNAPLVLQAILPNREAGFVKVGKTAQVKFDAFPYQDYGIVRGKVLSISPDTKPDERLGAVYHVEIGLDRNYITANQQTIKFKAGQTASAEIIIRHRRIADILLDPIRQMQVGGVNL</sequence>
<organism evidence="9 10">
    <name type="scientific">Cyanomargarita calcarea GSE-NOS-MK-12-04C</name>
    <dbReference type="NCBI Taxonomy" id="2839659"/>
    <lineage>
        <taxon>Bacteria</taxon>
        <taxon>Bacillati</taxon>
        <taxon>Cyanobacteriota</taxon>
        <taxon>Cyanophyceae</taxon>
        <taxon>Nostocales</taxon>
        <taxon>Cyanomargaritaceae</taxon>
        <taxon>Cyanomargarita</taxon>
    </lineage>
</organism>
<keyword evidence="3" id="KW-0812">Transmembrane</keyword>
<evidence type="ECO:0000313" key="9">
    <source>
        <dbReference type="EMBL" id="MBW4670039.1"/>
    </source>
</evidence>
<comment type="caution">
    <text evidence="9">The sequence shown here is derived from an EMBL/GenBank/DDBJ whole genome shotgun (WGS) entry which is preliminary data.</text>
</comment>
<feature type="coiled-coil region" evidence="6">
    <location>
        <begin position="320"/>
        <end position="393"/>
    </location>
</feature>
<feature type="domain" description="Multidrug resistance protein MdtA-like barrel-sandwich hybrid" evidence="7">
    <location>
        <begin position="120"/>
        <end position="418"/>
    </location>
</feature>
<evidence type="ECO:0000256" key="2">
    <source>
        <dbReference type="ARBA" id="ARBA00009477"/>
    </source>
</evidence>
<protein>
    <submittedName>
        <fullName evidence="9">HlyD family efflux transporter periplasmic adaptor subunit</fullName>
    </submittedName>
</protein>
<dbReference type="GO" id="GO:0016020">
    <property type="term" value="C:membrane"/>
    <property type="evidence" value="ECO:0007669"/>
    <property type="project" value="UniProtKB-SubCell"/>
</dbReference>
<dbReference type="Pfam" id="PF26002">
    <property type="entry name" value="Beta-barrel_AprE"/>
    <property type="match status" value="1"/>
</dbReference>
<evidence type="ECO:0000256" key="4">
    <source>
        <dbReference type="ARBA" id="ARBA00022989"/>
    </source>
</evidence>
<dbReference type="Gene3D" id="2.40.50.100">
    <property type="match status" value="1"/>
</dbReference>
<dbReference type="Proteomes" id="UP000729701">
    <property type="component" value="Unassembled WGS sequence"/>
</dbReference>
<keyword evidence="4" id="KW-1133">Transmembrane helix</keyword>
<reference evidence="9" key="2">
    <citation type="journal article" date="2022" name="Microbiol. Resour. Announc.">
        <title>Metagenome Sequencing to Explore Phylogenomics of Terrestrial Cyanobacteria.</title>
        <authorList>
            <person name="Ward R.D."/>
            <person name="Stajich J.E."/>
            <person name="Johansen J.R."/>
            <person name="Huntemann M."/>
            <person name="Clum A."/>
            <person name="Foster B."/>
            <person name="Foster B."/>
            <person name="Roux S."/>
            <person name="Palaniappan K."/>
            <person name="Varghese N."/>
            <person name="Mukherjee S."/>
            <person name="Reddy T.B.K."/>
            <person name="Daum C."/>
            <person name="Copeland A."/>
            <person name="Chen I.A."/>
            <person name="Ivanova N.N."/>
            <person name="Kyrpides N.C."/>
            <person name="Shapiro N."/>
            <person name="Eloe-Fadrosh E.A."/>
            <person name="Pietrasiak N."/>
        </authorList>
    </citation>
    <scope>NUCLEOTIDE SEQUENCE</scope>
    <source>
        <strain evidence="9">GSE-NOS-MK-12-04C</strain>
    </source>
</reference>
<dbReference type="SUPFAM" id="SSF111369">
    <property type="entry name" value="HlyD-like secretion proteins"/>
    <property type="match status" value="1"/>
</dbReference>
<dbReference type="PANTHER" id="PTHR30386">
    <property type="entry name" value="MEMBRANE FUSION SUBUNIT OF EMRAB-TOLC MULTIDRUG EFFLUX PUMP"/>
    <property type="match status" value="1"/>
</dbReference>
<keyword evidence="5" id="KW-0472">Membrane</keyword>
<evidence type="ECO:0000256" key="1">
    <source>
        <dbReference type="ARBA" id="ARBA00004167"/>
    </source>
</evidence>
<dbReference type="InterPro" id="IPR050739">
    <property type="entry name" value="MFP"/>
</dbReference>
<evidence type="ECO:0000313" key="10">
    <source>
        <dbReference type="Proteomes" id="UP000729701"/>
    </source>
</evidence>
<dbReference type="InterPro" id="IPR058982">
    <property type="entry name" value="Beta-barrel_AprE"/>
</dbReference>
<accession>A0A951QPB6</accession>
<evidence type="ECO:0000256" key="6">
    <source>
        <dbReference type="SAM" id="Coils"/>
    </source>
</evidence>
<feature type="coiled-coil region" evidence="6">
    <location>
        <begin position="144"/>
        <end position="178"/>
    </location>
</feature>
<dbReference type="InterPro" id="IPR058625">
    <property type="entry name" value="MdtA-like_BSH"/>
</dbReference>
<dbReference type="AlphaFoldDB" id="A0A951QPB6"/>
<evidence type="ECO:0000259" key="7">
    <source>
        <dbReference type="Pfam" id="PF25917"/>
    </source>
</evidence>
<dbReference type="PRINTS" id="PR01490">
    <property type="entry name" value="RTXTOXIND"/>
</dbReference>
<gene>
    <name evidence="9" type="ORF">KME60_22165</name>
</gene>
<evidence type="ECO:0000256" key="5">
    <source>
        <dbReference type="ARBA" id="ARBA00023136"/>
    </source>
</evidence>
<evidence type="ECO:0000256" key="3">
    <source>
        <dbReference type="ARBA" id="ARBA00022692"/>
    </source>
</evidence>
<keyword evidence="6" id="KW-0175">Coiled coil</keyword>
<name>A0A951QPB6_9CYAN</name>
<dbReference type="EMBL" id="JAHHGZ010000026">
    <property type="protein sequence ID" value="MBW4670039.1"/>
    <property type="molecule type" value="Genomic_DNA"/>
</dbReference>
<dbReference type="Pfam" id="PF25917">
    <property type="entry name" value="BSH_RND"/>
    <property type="match status" value="1"/>
</dbReference>